<dbReference type="HOGENOM" id="CLU_038704_0_0_1"/>
<evidence type="ECO:0000313" key="11">
    <source>
        <dbReference type="EMBL" id="EDV57570.1"/>
    </source>
</evidence>
<dbReference type="EMBL" id="CH954177">
    <property type="protein sequence ID" value="EDV57570.1"/>
    <property type="molecule type" value="Genomic_DNA"/>
</dbReference>
<dbReference type="OrthoDB" id="1723750at2759"/>
<evidence type="ECO:0000256" key="2">
    <source>
        <dbReference type="ARBA" id="ARBA00004496"/>
    </source>
</evidence>
<evidence type="ECO:0000256" key="10">
    <source>
        <dbReference type="SAM" id="MobiDB-lite"/>
    </source>
</evidence>
<feature type="region of interest" description="Disordered" evidence="10">
    <location>
        <begin position="1"/>
        <end position="40"/>
    </location>
</feature>
<dbReference type="Pfam" id="PF10294">
    <property type="entry name" value="Methyltransf_16"/>
    <property type="match status" value="1"/>
</dbReference>
<dbReference type="PhylomeDB" id="B3NAP7"/>
<dbReference type="eggNOG" id="KOG2920">
    <property type="taxonomic scope" value="Eukaryota"/>
</dbReference>
<protein>
    <recommendedName>
        <fullName evidence="3">protein-histidine N-methyltransferase</fullName>
        <ecNumber evidence="3">2.1.1.85</ecNumber>
    </recommendedName>
</protein>
<gene>
    <name evidence="11" type="primary">Dere\GG24912</name>
    <name evidence="11" type="synonym">dere_GLEANR_9595</name>
    <name evidence="11" type="synonym">GG24912</name>
    <name evidence="11" type="ORF">Dere_GG24912</name>
</gene>
<evidence type="ECO:0000313" key="12">
    <source>
        <dbReference type="Proteomes" id="UP000008711"/>
    </source>
</evidence>
<reference evidence="11 12" key="1">
    <citation type="journal article" date="2007" name="Nature">
        <title>Evolution of genes and genomes on the Drosophila phylogeny.</title>
        <authorList>
            <consortium name="Drosophila 12 Genomes Consortium"/>
            <person name="Clark A.G."/>
            <person name="Eisen M.B."/>
            <person name="Smith D.R."/>
            <person name="Bergman C.M."/>
            <person name="Oliver B."/>
            <person name="Markow T.A."/>
            <person name="Kaufman T.C."/>
            <person name="Kellis M."/>
            <person name="Gelbart W."/>
            <person name="Iyer V.N."/>
            <person name="Pollard D.A."/>
            <person name="Sackton T.B."/>
            <person name="Larracuente A.M."/>
            <person name="Singh N.D."/>
            <person name="Abad J.P."/>
            <person name="Abt D.N."/>
            <person name="Adryan B."/>
            <person name="Aguade M."/>
            <person name="Akashi H."/>
            <person name="Anderson W.W."/>
            <person name="Aquadro C.F."/>
            <person name="Ardell D.H."/>
            <person name="Arguello R."/>
            <person name="Artieri C.G."/>
            <person name="Barbash D.A."/>
            <person name="Barker D."/>
            <person name="Barsanti P."/>
            <person name="Batterham P."/>
            <person name="Batzoglou S."/>
            <person name="Begun D."/>
            <person name="Bhutkar A."/>
            <person name="Blanco E."/>
            <person name="Bosak S.A."/>
            <person name="Bradley R.K."/>
            <person name="Brand A.D."/>
            <person name="Brent M.R."/>
            <person name="Brooks A.N."/>
            <person name="Brown R.H."/>
            <person name="Butlin R.K."/>
            <person name="Caggese C."/>
            <person name="Calvi B.R."/>
            <person name="Bernardo de Carvalho A."/>
            <person name="Caspi A."/>
            <person name="Castrezana S."/>
            <person name="Celniker S.E."/>
            <person name="Chang J.L."/>
            <person name="Chapple C."/>
            <person name="Chatterji S."/>
            <person name="Chinwalla A."/>
            <person name="Civetta A."/>
            <person name="Clifton S.W."/>
            <person name="Comeron J.M."/>
            <person name="Costello J.C."/>
            <person name="Coyne J.A."/>
            <person name="Daub J."/>
            <person name="David R.G."/>
            <person name="Delcher A.L."/>
            <person name="Delehaunty K."/>
            <person name="Do C.B."/>
            <person name="Ebling H."/>
            <person name="Edwards K."/>
            <person name="Eickbush T."/>
            <person name="Evans J.D."/>
            <person name="Filipski A."/>
            <person name="Findeiss S."/>
            <person name="Freyhult E."/>
            <person name="Fulton L."/>
            <person name="Fulton R."/>
            <person name="Garcia A.C."/>
            <person name="Gardiner A."/>
            <person name="Garfield D.A."/>
            <person name="Garvin B.E."/>
            <person name="Gibson G."/>
            <person name="Gilbert D."/>
            <person name="Gnerre S."/>
            <person name="Godfrey J."/>
            <person name="Good R."/>
            <person name="Gotea V."/>
            <person name="Gravely B."/>
            <person name="Greenberg A.J."/>
            <person name="Griffiths-Jones S."/>
            <person name="Gross S."/>
            <person name="Guigo R."/>
            <person name="Gustafson E.A."/>
            <person name="Haerty W."/>
            <person name="Hahn M.W."/>
            <person name="Halligan D.L."/>
            <person name="Halpern A.L."/>
            <person name="Halter G.M."/>
            <person name="Han M.V."/>
            <person name="Heger A."/>
            <person name="Hillier L."/>
            <person name="Hinrichs A.S."/>
            <person name="Holmes I."/>
            <person name="Hoskins R.A."/>
            <person name="Hubisz M.J."/>
            <person name="Hultmark D."/>
            <person name="Huntley M.A."/>
            <person name="Jaffe D.B."/>
            <person name="Jagadeeshan S."/>
            <person name="Jeck W.R."/>
            <person name="Johnson J."/>
            <person name="Jones C.D."/>
            <person name="Jordan W.C."/>
            <person name="Karpen G.H."/>
            <person name="Kataoka E."/>
            <person name="Keightley P.D."/>
            <person name="Kheradpour P."/>
            <person name="Kirkness E.F."/>
            <person name="Koerich L.B."/>
            <person name="Kristiansen K."/>
            <person name="Kudrna D."/>
            <person name="Kulathinal R.J."/>
            <person name="Kumar S."/>
            <person name="Kwok R."/>
            <person name="Lander E."/>
            <person name="Langley C.H."/>
            <person name="Lapoint R."/>
            <person name="Lazzaro B.P."/>
            <person name="Lee S.J."/>
            <person name="Levesque L."/>
            <person name="Li R."/>
            <person name="Lin C.F."/>
            <person name="Lin M.F."/>
            <person name="Lindblad-Toh K."/>
            <person name="Llopart A."/>
            <person name="Long M."/>
            <person name="Low L."/>
            <person name="Lozovsky E."/>
            <person name="Lu J."/>
            <person name="Luo M."/>
            <person name="Machado C.A."/>
            <person name="Makalowski W."/>
            <person name="Marzo M."/>
            <person name="Matsuda M."/>
            <person name="Matzkin L."/>
            <person name="McAllister B."/>
            <person name="McBride C.S."/>
            <person name="McKernan B."/>
            <person name="McKernan K."/>
            <person name="Mendez-Lago M."/>
            <person name="Minx P."/>
            <person name="Mollenhauer M.U."/>
            <person name="Montooth K."/>
            <person name="Mount S.M."/>
            <person name="Mu X."/>
            <person name="Myers E."/>
            <person name="Negre B."/>
            <person name="Newfeld S."/>
            <person name="Nielsen R."/>
            <person name="Noor M.A."/>
            <person name="O'Grady P."/>
            <person name="Pachter L."/>
            <person name="Papaceit M."/>
            <person name="Parisi M.J."/>
            <person name="Parisi M."/>
            <person name="Parts L."/>
            <person name="Pedersen J.S."/>
            <person name="Pesole G."/>
            <person name="Phillippy A.M."/>
            <person name="Ponting C.P."/>
            <person name="Pop M."/>
            <person name="Porcelli D."/>
            <person name="Powell J.R."/>
            <person name="Prohaska S."/>
            <person name="Pruitt K."/>
            <person name="Puig M."/>
            <person name="Quesneville H."/>
            <person name="Ram K.R."/>
            <person name="Rand D."/>
            <person name="Rasmussen M.D."/>
            <person name="Reed L.K."/>
            <person name="Reenan R."/>
            <person name="Reily A."/>
            <person name="Remington K.A."/>
            <person name="Rieger T.T."/>
            <person name="Ritchie M.G."/>
            <person name="Robin C."/>
            <person name="Rogers Y.H."/>
            <person name="Rohde C."/>
            <person name="Rozas J."/>
            <person name="Rubenfield M.J."/>
            <person name="Ruiz A."/>
            <person name="Russo S."/>
            <person name="Salzberg S.L."/>
            <person name="Sanchez-Gracia A."/>
            <person name="Saranga D.J."/>
            <person name="Sato H."/>
            <person name="Schaeffer S.W."/>
            <person name="Schatz M.C."/>
            <person name="Schlenke T."/>
            <person name="Schwartz R."/>
            <person name="Segarra C."/>
            <person name="Singh R.S."/>
            <person name="Sirot L."/>
            <person name="Sirota M."/>
            <person name="Sisneros N.B."/>
            <person name="Smith C.D."/>
            <person name="Smith T.F."/>
            <person name="Spieth J."/>
            <person name="Stage D.E."/>
            <person name="Stark A."/>
            <person name="Stephan W."/>
            <person name="Strausberg R.L."/>
            <person name="Strempel S."/>
            <person name="Sturgill D."/>
            <person name="Sutton G."/>
            <person name="Sutton G.G."/>
            <person name="Tao W."/>
            <person name="Teichmann S."/>
            <person name="Tobari Y.N."/>
            <person name="Tomimura Y."/>
            <person name="Tsolas J.M."/>
            <person name="Valente V.L."/>
            <person name="Venter E."/>
            <person name="Venter J.C."/>
            <person name="Vicario S."/>
            <person name="Vieira F.G."/>
            <person name="Vilella A.J."/>
            <person name="Villasante A."/>
            <person name="Walenz B."/>
            <person name="Wang J."/>
            <person name="Wasserman M."/>
            <person name="Watts T."/>
            <person name="Wilson D."/>
            <person name="Wilson R.K."/>
            <person name="Wing R.A."/>
            <person name="Wolfner M.F."/>
            <person name="Wong A."/>
            <person name="Wong G.K."/>
            <person name="Wu C.I."/>
            <person name="Wu G."/>
            <person name="Yamamoto D."/>
            <person name="Yang H.P."/>
            <person name="Yang S.P."/>
            <person name="Yorke J.A."/>
            <person name="Yoshida K."/>
            <person name="Zdobnov E."/>
            <person name="Zhang P."/>
            <person name="Zhang Y."/>
            <person name="Zimin A.V."/>
            <person name="Baldwin J."/>
            <person name="Abdouelleil A."/>
            <person name="Abdulkadir J."/>
            <person name="Abebe A."/>
            <person name="Abera B."/>
            <person name="Abreu J."/>
            <person name="Acer S.C."/>
            <person name="Aftuck L."/>
            <person name="Alexander A."/>
            <person name="An P."/>
            <person name="Anderson E."/>
            <person name="Anderson S."/>
            <person name="Arachi H."/>
            <person name="Azer M."/>
            <person name="Bachantsang P."/>
            <person name="Barry A."/>
            <person name="Bayul T."/>
            <person name="Berlin A."/>
            <person name="Bessette D."/>
            <person name="Bloom T."/>
            <person name="Blye J."/>
            <person name="Boguslavskiy L."/>
            <person name="Bonnet C."/>
            <person name="Boukhgalter B."/>
            <person name="Bourzgui I."/>
            <person name="Brown A."/>
            <person name="Cahill P."/>
            <person name="Channer S."/>
            <person name="Cheshatsang Y."/>
            <person name="Chuda L."/>
            <person name="Citroen M."/>
            <person name="Collymore A."/>
            <person name="Cooke P."/>
            <person name="Costello M."/>
            <person name="D'Aco K."/>
            <person name="Daza R."/>
            <person name="De Haan G."/>
            <person name="DeGray S."/>
            <person name="DeMaso C."/>
            <person name="Dhargay N."/>
            <person name="Dooley K."/>
            <person name="Dooley E."/>
            <person name="Doricent M."/>
            <person name="Dorje P."/>
            <person name="Dorjee K."/>
            <person name="Dupes A."/>
            <person name="Elong R."/>
            <person name="Falk J."/>
            <person name="Farina A."/>
            <person name="Faro S."/>
            <person name="Ferguson D."/>
            <person name="Fisher S."/>
            <person name="Foley C.D."/>
            <person name="Franke A."/>
            <person name="Friedrich D."/>
            <person name="Gadbois L."/>
            <person name="Gearin G."/>
            <person name="Gearin C.R."/>
            <person name="Giannoukos G."/>
            <person name="Goode T."/>
            <person name="Graham J."/>
            <person name="Grandbois E."/>
            <person name="Grewal S."/>
            <person name="Gyaltsen K."/>
            <person name="Hafez N."/>
            <person name="Hagos B."/>
            <person name="Hall J."/>
            <person name="Henson C."/>
            <person name="Hollinger A."/>
            <person name="Honan T."/>
            <person name="Huard M.D."/>
            <person name="Hughes L."/>
            <person name="Hurhula B."/>
            <person name="Husby M.E."/>
            <person name="Kamat A."/>
            <person name="Kanga B."/>
            <person name="Kashin S."/>
            <person name="Khazanovich D."/>
            <person name="Kisner P."/>
            <person name="Lance K."/>
            <person name="Lara M."/>
            <person name="Lee W."/>
            <person name="Lennon N."/>
            <person name="Letendre F."/>
            <person name="LeVine R."/>
            <person name="Lipovsky A."/>
            <person name="Liu X."/>
            <person name="Liu J."/>
            <person name="Liu S."/>
            <person name="Lokyitsang T."/>
            <person name="Lokyitsang Y."/>
            <person name="Lubonja R."/>
            <person name="Lui A."/>
            <person name="MacDonald P."/>
            <person name="Magnisalis V."/>
            <person name="Maru K."/>
            <person name="Matthews C."/>
            <person name="McCusker W."/>
            <person name="McDonough S."/>
            <person name="Mehta T."/>
            <person name="Meldrim J."/>
            <person name="Meneus L."/>
            <person name="Mihai O."/>
            <person name="Mihalev A."/>
            <person name="Mihova T."/>
            <person name="Mittelman R."/>
            <person name="Mlenga V."/>
            <person name="Montmayeur A."/>
            <person name="Mulrain L."/>
            <person name="Navidi A."/>
            <person name="Naylor J."/>
            <person name="Negash T."/>
            <person name="Nguyen T."/>
            <person name="Nguyen N."/>
            <person name="Nicol R."/>
            <person name="Norbu C."/>
            <person name="Norbu N."/>
            <person name="Novod N."/>
            <person name="O'Neill B."/>
            <person name="Osman S."/>
            <person name="Markiewicz E."/>
            <person name="Oyono O.L."/>
            <person name="Patti C."/>
            <person name="Phunkhang P."/>
            <person name="Pierre F."/>
            <person name="Priest M."/>
            <person name="Raghuraman S."/>
            <person name="Rege F."/>
            <person name="Reyes R."/>
            <person name="Rise C."/>
            <person name="Rogov P."/>
            <person name="Ross K."/>
            <person name="Ryan E."/>
            <person name="Settipalli S."/>
            <person name="Shea T."/>
            <person name="Sherpa N."/>
            <person name="Shi L."/>
            <person name="Shih D."/>
            <person name="Sparrow T."/>
            <person name="Spaulding J."/>
            <person name="Stalker J."/>
            <person name="Stange-Thomann N."/>
            <person name="Stavropoulos S."/>
            <person name="Stone C."/>
            <person name="Strader C."/>
            <person name="Tesfaye S."/>
            <person name="Thomson T."/>
            <person name="Thoulutsang Y."/>
            <person name="Thoulutsang D."/>
            <person name="Topham K."/>
            <person name="Topping I."/>
            <person name="Tsamla T."/>
            <person name="Vassiliev H."/>
            <person name="Vo A."/>
            <person name="Wangchuk T."/>
            <person name="Wangdi T."/>
            <person name="Weiand M."/>
            <person name="Wilkinson J."/>
            <person name="Wilson A."/>
            <person name="Yadav S."/>
            <person name="Young G."/>
            <person name="Yu Q."/>
            <person name="Zembek L."/>
            <person name="Zhong D."/>
            <person name="Zimmer A."/>
            <person name="Zwirko Z."/>
            <person name="Jaffe D.B."/>
            <person name="Alvarez P."/>
            <person name="Brockman W."/>
            <person name="Butler J."/>
            <person name="Chin C."/>
            <person name="Gnerre S."/>
            <person name="Grabherr M."/>
            <person name="Kleber M."/>
            <person name="Mauceli E."/>
            <person name="MacCallum I."/>
        </authorList>
    </citation>
    <scope>NUCLEOTIDE SEQUENCE [LARGE SCALE GENOMIC DNA]</scope>
    <source>
        <strain evidence="11 12">TSC#14021-0224.01</strain>
    </source>
</reference>
<comment type="subcellular location">
    <subcellularLocation>
        <location evidence="2">Cytoplasm</location>
    </subcellularLocation>
    <subcellularLocation>
        <location evidence="1">Nucleus</location>
    </subcellularLocation>
</comment>
<dbReference type="Proteomes" id="UP000008711">
    <property type="component" value="Unassembled WGS sequence"/>
</dbReference>
<keyword evidence="5" id="KW-0489">Methyltransferase</keyword>
<feature type="compositionally biased region" description="Basic and acidic residues" evidence="10">
    <location>
        <begin position="17"/>
        <end position="37"/>
    </location>
</feature>
<dbReference type="InterPro" id="IPR029063">
    <property type="entry name" value="SAM-dependent_MTases_sf"/>
</dbReference>
<dbReference type="PANTHER" id="PTHR14614:SF39">
    <property type="entry name" value="HISTIDINE PROTEIN METHYLTRANSFERASE 1 HOMOLOG"/>
    <property type="match status" value="1"/>
</dbReference>
<dbReference type="InterPro" id="IPR019410">
    <property type="entry name" value="Methyltransf_16"/>
</dbReference>
<evidence type="ECO:0000256" key="4">
    <source>
        <dbReference type="ARBA" id="ARBA00022490"/>
    </source>
</evidence>
<evidence type="ECO:0000256" key="7">
    <source>
        <dbReference type="ARBA" id="ARBA00022691"/>
    </source>
</evidence>
<evidence type="ECO:0000256" key="1">
    <source>
        <dbReference type="ARBA" id="ARBA00004123"/>
    </source>
</evidence>
<accession>B3NAP7</accession>
<dbReference type="GO" id="GO:0005737">
    <property type="term" value="C:cytoplasm"/>
    <property type="evidence" value="ECO:0007669"/>
    <property type="project" value="UniProtKB-SubCell"/>
</dbReference>
<keyword evidence="7" id="KW-0949">S-adenosyl-L-methionine</keyword>
<keyword evidence="12" id="KW-1185">Reference proteome</keyword>
<dbReference type="CDD" id="cd02440">
    <property type="entry name" value="AdoMet_MTases"/>
    <property type="match status" value="1"/>
</dbReference>
<comment type="similarity">
    <text evidence="9">Belongs to the methyltransferase superfamily. METTL18 family.</text>
</comment>
<dbReference type="AlphaFoldDB" id="B3NAP7"/>
<dbReference type="EC" id="2.1.1.85" evidence="3"/>
<dbReference type="GO" id="GO:0032259">
    <property type="term" value="P:methylation"/>
    <property type="evidence" value="ECO:0007669"/>
    <property type="project" value="UniProtKB-KW"/>
</dbReference>
<sequence>MFKFNFDVEAESSEDPEALKTDIFSKQENSEERRESGNTEVTEWYQSEKVKPLDNLISTMDFYEMNAKEMEVGKTAIKHLVAGFLLEDLKEQSHLVNLDLRKSEEKHSDLISGVYEGGAKIWECTEDLLLYLSEKYENSFWKEKSVLDLGCGCGLLGIYAMKHGALVDFQDYNKDVLEYITYPNIMLNLDDSLSEDEKLKFLDKSTTLYSGDWTHFAELTRDEEKYDVILTSETIYNINNQQKLLETFAGRLKSEGVVLVAAKSHYFGVGGGLEQFSESIRLGNVFQSESVWQAEENLKRGILQLQFK</sequence>
<evidence type="ECO:0000256" key="5">
    <source>
        <dbReference type="ARBA" id="ARBA00022603"/>
    </source>
</evidence>
<evidence type="ECO:0000256" key="9">
    <source>
        <dbReference type="ARBA" id="ARBA00038126"/>
    </source>
</evidence>
<evidence type="ECO:0000256" key="8">
    <source>
        <dbReference type="ARBA" id="ARBA00023242"/>
    </source>
</evidence>
<keyword evidence="4" id="KW-0963">Cytoplasm</keyword>
<dbReference type="PANTHER" id="PTHR14614">
    <property type="entry name" value="HEPATOCELLULAR CARCINOMA-ASSOCIATED ANTIGEN"/>
    <property type="match status" value="1"/>
</dbReference>
<dbReference type="GO" id="GO:0005634">
    <property type="term" value="C:nucleus"/>
    <property type="evidence" value="ECO:0007669"/>
    <property type="project" value="UniProtKB-SubCell"/>
</dbReference>
<dbReference type="GO" id="GO:0018064">
    <property type="term" value="F:protein-L-histidine N-tele-methyltransferase activity"/>
    <property type="evidence" value="ECO:0007669"/>
    <property type="project" value="UniProtKB-EC"/>
</dbReference>
<keyword evidence="8" id="KW-0539">Nucleus</keyword>
<dbReference type="OMA" id="FQSESVW"/>
<keyword evidence="6" id="KW-0808">Transferase</keyword>
<proteinExistence type="inferred from homology"/>
<organism evidence="11 12">
    <name type="scientific">Drosophila erecta</name>
    <name type="common">Fruit fly</name>
    <dbReference type="NCBI Taxonomy" id="7220"/>
    <lineage>
        <taxon>Eukaryota</taxon>
        <taxon>Metazoa</taxon>
        <taxon>Ecdysozoa</taxon>
        <taxon>Arthropoda</taxon>
        <taxon>Hexapoda</taxon>
        <taxon>Insecta</taxon>
        <taxon>Pterygota</taxon>
        <taxon>Neoptera</taxon>
        <taxon>Endopterygota</taxon>
        <taxon>Diptera</taxon>
        <taxon>Brachycera</taxon>
        <taxon>Muscomorpha</taxon>
        <taxon>Ephydroidea</taxon>
        <taxon>Drosophilidae</taxon>
        <taxon>Drosophila</taxon>
        <taxon>Sophophora</taxon>
    </lineage>
</organism>
<reference evidence="11 12" key="2">
    <citation type="journal article" date="2008" name="Bioinformatics">
        <title>Assembly reconciliation.</title>
        <authorList>
            <person name="Zimin A.V."/>
            <person name="Smith D.R."/>
            <person name="Sutton G."/>
            <person name="Yorke J.A."/>
        </authorList>
    </citation>
    <scope>NUCLEOTIDE SEQUENCE [LARGE SCALE GENOMIC DNA]</scope>
    <source>
        <strain evidence="11 12">TSC#14021-0224.01</strain>
    </source>
</reference>
<evidence type="ECO:0000256" key="3">
    <source>
        <dbReference type="ARBA" id="ARBA00012533"/>
    </source>
</evidence>
<dbReference type="SUPFAM" id="SSF53335">
    <property type="entry name" value="S-adenosyl-L-methionine-dependent methyltransferases"/>
    <property type="match status" value="1"/>
</dbReference>
<name>B3NAP7_DROER</name>
<dbReference type="Gene3D" id="3.40.50.150">
    <property type="entry name" value="Vaccinia Virus protein VP39"/>
    <property type="match status" value="1"/>
</dbReference>
<evidence type="ECO:0000256" key="6">
    <source>
        <dbReference type="ARBA" id="ARBA00022679"/>
    </source>
</evidence>